<evidence type="ECO:0000313" key="6">
    <source>
        <dbReference type="EMBL" id="RVX38391.1"/>
    </source>
</evidence>
<dbReference type="PROSITE" id="PS50931">
    <property type="entry name" value="HTH_LYSR"/>
    <property type="match status" value="1"/>
</dbReference>
<evidence type="ECO:0000259" key="5">
    <source>
        <dbReference type="PROSITE" id="PS50931"/>
    </source>
</evidence>
<dbReference type="SUPFAM" id="SSF46785">
    <property type="entry name" value="Winged helix' DNA-binding domain"/>
    <property type="match status" value="1"/>
</dbReference>
<dbReference type="GO" id="GO:0032993">
    <property type="term" value="C:protein-DNA complex"/>
    <property type="evidence" value="ECO:0007669"/>
    <property type="project" value="TreeGrafter"/>
</dbReference>
<evidence type="ECO:0000313" key="7">
    <source>
        <dbReference type="Proteomes" id="UP000284824"/>
    </source>
</evidence>
<dbReference type="PANTHER" id="PTHR30346:SF0">
    <property type="entry name" value="HCA OPERON TRANSCRIPTIONAL ACTIVATOR HCAR"/>
    <property type="match status" value="1"/>
</dbReference>
<keyword evidence="3" id="KW-0238">DNA-binding</keyword>
<dbReference type="Proteomes" id="UP000284824">
    <property type="component" value="Unassembled WGS sequence"/>
</dbReference>
<feature type="domain" description="HTH lysR-type" evidence="5">
    <location>
        <begin position="1"/>
        <end position="60"/>
    </location>
</feature>
<proteinExistence type="inferred from homology"/>
<dbReference type="GO" id="GO:0003677">
    <property type="term" value="F:DNA binding"/>
    <property type="evidence" value="ECO:0007669"/>
    <property type="project" value="UniProtKB-KW"/>
</dbReference>
<dbReference type="InterPro" id="IPR000847">
    <property type="entry name" value="LysR_HTH_N"/>
</dbReference>
<name>A0A438LY54_9ACTN</name>
<gene>
    <name evidence="6" type="ORF">EDD27_0696</name>
</gene>
<dbReference type="FunFam" id="1.10.10.10:FF:000001">
    <property type="entry name" value="LysR family transcriptional regulator"/>
    <property type="match status" value="1"/>
</dbReference>
<reference evidence="6 7" key="1">
    <citation type="submission" date="2019-01" db="EMBL/GenBank/DDBJ databases">
        <title>Sequencing the genomes of 1000 actinobacteria strains.</title>
        <authorList>
            <person name="Klenk H.-P."/>
        </authorList>
    </citation>
    <scope>NUCLEOTIDE SEQUENCE [LARGE SCALE GENOMIC DNA]</scope>
    <source>
        <strain evidence="6 7">DSM 43925</strain>
    </source>
</reference>
<evidence type="ECO:0000256" key="1">
    <source>
        <dbReference type="ARBA" id="ARBA00009437"/>
    </source>
</evidence>
<dbReference type="PANTHER" id="PTHR30346">
    <property type="entry name" value="TRANSCRIPTIONAL DUAL REGULATOR HCAR-RELATED"/>
    <property type="match status" value="1"/>
</dbReference>
<dbReference type="Gene3D" id="3.40.190.10">
    <property type="entry name" value="Periplasmic binding protein-like II"/>
    <property type="match status" value="2"/>
</dbReference>
<comment type="similarity">
    <text evidence="1">Belongs to the LysR transcriptional regulatory family.</text>
</comment>
<sequence>MDLHPRLLRVFVTVAEELHFGRAAARLYMAQQALSRDVRRLEEQLGAALFTRSTRRVELTPAGARLLSGARRLLALHDELVAELSGARGPLLVDVNMQGHEPPRPLVRARELAPGVEILARFHGGLASGVAAMREGRLDVSFGRFAGLPAYMRKGLAQVPVRLDPLAVLVPEDHPLAALEEVPLGVLADFPLDAMAGNPATTEWTELGERLAEEFRLTLATPHAPPVGSHEMGLYLQRHREPVLATAKIGGIPGAVVRPLVDPMPLTLENLVFPEGLRHPGLDALLQAVTEFQRVGGWLRRPPHSWLPEADEAVLSGRDPVTGMAVSGGQQNRHPQDTPKII</sequence>
<dbReference type="AlphaFoldDB" id="A0A438LY54"/>
<organism evidence="6 7">
    <name type="scientific">Nonomuraea polychroma</name>
    <dbReference type="NCBI Taxonomy" id="46176"/>
    <lineage>
        <taxon>Bacteria</taxon>
        <taxon>Bacillati</taxon>
        <taxon>Actinomycetota</taxon>
        <taxon>Actinomycetes</taxon>
        <taxon>Streptosporangiales</taxon>
        <taxon>Streptosporangiaceae</taxon>
        <taxon>Nonomuraea</taxon>
    </lineage>
</organism>
<evidence type="ECO:0000256" key="2">
    <source>
        <dbReference type="ARBA" id="ARBA00023015"/>
    </source>
</evidence>
<dbReference type="InterPro" id="IPR036390">
    <property type="entry name" value="WH_DNA-bd_sf"/>
</dbReference>
<dbReference type="Pfam" id="PF00126">
    <property type="entry name" value="HTH_1"/>
    <property type="match status" value="1"/>
</dbReference>
<dbReference type="InterPro" id="IPR005119">
    <property type="entry name" value="LysR_subst-bd"/>
</dbReference>
<dbReference type="PRINTS" id="PR00039">
    <property type="entry name" value="HTHLYSR"/>
</dbReference>
<dbReference type="RefSeq" id="WP_206641214.1">
    <property type="nucleotide sequence ID" value="NZ_SAUN01000001.1"/>
</dbReference>
<dbReference type="SUPFAM" id="SSF53850">
    <property type="entry name" value="Periplasmic binding protein-like II"/>
    <property type="match status" value="1"/>
</dbReference>
<keyword evidence="2" id="KW-0805">Transcription regulation</keyword>
<accession>A0A438LY54</accession>
<dbReference type="Pfam" id="PF03466">
    <property type="entry name" value="LysR_substrate"/>
    <property type="match status" value="1"/>
</dbReference>
<dbReference type="GO" id="GO:0003700">
    <property type="term" value="F:DNA-binding transcription factor activity"/>
    <property type="evidence" value="ECO:0007669"/>
    <property type="project" value="InterPro"/>
</dbReference>
<keyword evidence="7" id="KW-1185">Reference proteome</keyword>
<evidence type="ECO:0000256" key="4">
    <source>
        <dbReference type="ARBA" id="ARBA00023163"/>
    </source>
</evidence>
<dbReference type="EMBL" id="SAUN01000001">
    <property type="protein sequence ID" value="RVX38391.1"/>
    <property type="molecule type" value="Genomic_DNA"/>
</dbReference>
<dbReference type="Gene3D" id="1.10.10.10">
    <property type="entry name" value="Winged helix-like DNA-binding domain superfamily/Winged helix DNA-binding domain"/>
    <property type="match status" value="1"/>
</dbReference>
<dbReference type="InterPro" id="IPR036388">
    <property type="entry name" value="WH-like_DNA-bd_sf"/>
</dbReference>
<evidence type="ECO:0000256" key="3">
    <source>
        <dbReference type="ARBA" id="ARBA00023125"/>
    </source>
</evidence>
<keyword evidence="4" id="KW-0804">Transcription</keyword>
<protein>
    <submittedName>
        <fullName evidence="6">LysR substrate binding domain-containing protein</fullName>
    </submittedName>
</protein>
<comment type="caution">
    <text evidence="6">The sequence shown here is derived from an EMBL/GenBank/DDBJ whole genome shotgun (WGS) entry which is preliminary data.</text>
</comment>